<evidence type="ECO:0000256" key="2">
    <source>
        <dbReference type="ARBA" id="ARBA00022649"/>
    </source>
</evidence>
<name>A0A6J7G1N4_9ZZZZ</name>
<dbReference type="GO" id="GO:0000166">
    <property type="term" value="F:nucleotide binding"/>
    <property type="evidence" value="ECO:0007669"/>
    <property type="project" value="UniProtKB-KW"/>
</dbReference>
<dbReference type="GO" id="GO:0110001">
    <property type="term" value="C:toxin-antitoxin complex"/>
    <property type="evidence" value="ECO:0007669"/>
    <property type="project" value="InterPro"/>
</dbReference>
<evidence type="ECO:0000256" key="5">
    <source>
        <dbReference type="ARBA" id="ARBA00022801"/>
    </source>
</evidence>
<evidence type="ECO:0000256" key="1">
    <source>
        <dbReference type="ARBA" id="ARBA00022553"/>
    </source>
</evidence>
<dbReference type="GO" id="GO:0016787">
    <property type="term" value="F:hydrolase activity"/>
    <property type="evidence" value="ECO:0007669"/>
    <property type="project" value="UniProtKB-KW"/>
</dbReference>
<reference evidence="7" key="1">
    <citation type="submission" date="2020-05" db="EMBL/GenBank/DDBJ databases">
        <authorList>
            <person name="Chiriac C."/>
            <person name="Salcher M."/>
            <person name="Ghai R."/>
            <person name="Kavagutti S V."/>
        </authorList>
    </citation>
    <scope>NUCLEOTIDE SEQUENCE</scope>
</reference>
<dbReference type="Pfam" id="PF01934">
    <property type="entry name" value="HepT-like"/>
    <property type="match status" value="1"/>
</dbReference>
<protein>
    <submittedName>
        <fullName evidence="7">Unannotated protein</fullName>
    </submittedName>
</protein>
<evidence type="ECO:0000256" key="6">
    <source>
        <dbReference type="ARBA" id="ARBA00024207"/>
    </source>
</evidence>
<proteinExistence type="inferred from homology"/>
<keyword evidence="3" id="KW-0540">Nuclease</keyword>
<evidence type="ECO:0000256" key="4">
    <source>
        <dbReference type="ARBA" id="ARBA00022741"/>
    </source>
</evidence>
<evidence type="ECO:0000256" key="3">
    <source>
        <dbReference type="ARBA" id="ARBA00022722"/>
    </source>
</evidence>
<dbReference type="InterPro" id="IPR037038">
    <property type="entry name" value="HepT-like_sf"/>
</dbReference>
<evidence type="ECO:0000313" key="7">
    <source>
        <dbReference type="EMBL" id="CAB4900524.1"/>
    </source>
</evidence>
<dbReference type="InterPro" id="IPR008201">
    <property type="entry name" value="HepT-like"/>
</dbReference>
<comment type="similarity">
    <text evidence="6">Belongs to the HepT RNase toxin family.</text>
</comment>
<dbReference type="EMBL" id="CAFBLP010000189">
    <property type="protein sequence ID" value="CAB4900524.1"/>
    <property type="molecule type" value="Genomic_DNA"/>
</dbReference>
<dbReference type="InterPro" id="IPR051813">
    <property type="entry name" value="HepT_RNase_toxin"/>
</dbReference>
<dbReference type="PANTHER" id="PTHR34139:SF1">
    <property type="entry name" value="RNASE MJ1380-RELATED"/>
    <property type="match status" value="1"/>
</dbReference>
<dbReference type="GO" id="GO:0004540">
    <property type="term" value="F:RNA nuclease activity"/>
    <property type="evidence" value="ECO:0007669"/>
    <property type="project" value="InterPro"/>
</dbReference>
<accession>A0A6J7G1N4</accession>
<organism evidence="7">
    <name type="scientific">freshwater metagenome</name>
    <dbReference type="NCBI Taxonomy" id="449393"/>
    <lineage>
        <taxon>unclassified sequences</taxon>
        <taxon>metagenomes</taxon>
        <taxon>ecological metagenomes</taxon>
    </lineage>
</organism>
<sequence>MRRDAVLLAEIVTAVRRILELAAGQSAGEIEVAPDRRDSLLWNFTVLGEAVSQLSAGLKADHPTVPWTDASRLRNRVVHGYWSVDFEVLIATARDDLPSFLGGVESVLASLVENAG</sequence>
<keyword evidence="4" id="KW-0547">Nucleotide-binding</keyword>
<gene>
    <name evidence="7" type="ORF">UFOPK3376_03384</name>
</gene>
<keyword evidence="2" id="KW-1277">Toxin-antitoxin system</keyword>
<dbReference type="PANTHER" id="PTHR34139">
    <property type="entry name" value="UPF0331 PROTEIN MJ0127"/>
    <property type="match status" value="1"/>
</dbReference>
<keyword evidence="1" id="KW-0597">Phosphoprotein</keyword>
<dbReference type="AlphaFoldDB" id="A0A6J7G1N4"/>
<keyword evidence="5" id="KW-0378">Hydrolase</keyword>
<dbReference type="Gene3D" id="1.20.120.580">
    <property type="entry name" value="bsu32300-like"/>
    <property type="match status" value="1"/>
</dbReference>